<name>A0ABM0M366_SACKO</name>
<dbReference type="InterPro" id="IPR005502">
    <property type="entry name" value="Ribosyl_crysJ1"/>
</dbReference>
<dbReference type="Gene3D" id="1.10.4080.10">
    <property type="entry name" value="ADP-ribosylation/Crystallin J1"/>
    <property type="match status" value="2"/>
</dbReference>
<dbReference type="GeneID" id="100372011"/>
<proteinExistence type="predicted"/>
<dbReference type="RefSeq" id="XP_006814457.1">
    <property type="nucleotide sequence ID" value="XM_006814394.1"/>
</dbReference>
<sequence>MAYHPSSVSHNKRYKDSVYGTIYGACIGNAIGTLTEDMKKRQVNHKYPSKYLQSYIREALRTFRGGMTGSGCRIHDSDLMFLVVQSITECNGQIDAKDLIDRLRLLDRHGIGRTTHKVINHRLASIDPHLAAIEVWKDSGKASAPNGAVVRTSVVGIHQCNDIQEVIKNTINICKMTHADPRCVASCIAVTTGIALMLQGNEYFEINETCFDHARKYLASQKQDREMYSYMNVANCRDLHLDDEGSSYTFKCVGAGFWALRQNDFRETLITIVKEFYRDAELEYQLKERVDKHKDHQRRWKVGDWTDDSDQMILILQSLVDNSGQVNPTDFAYKLLNWTTNGFRDLGDTGGLGIGTTTYKVLSHSVFRNNPKQAAHEVWSSSGGYLAPNGAVMRTSILGIHQFEDIEMVKENTVKICETTHADPRCIASCVAVTTAIALMLQGKHLRHCGEYDVEMIVKDSFRHAKDYLKNCSYIDELQRYMNTCDIRSLRLDEPGKIGYTYKCLGAGFWALRQTDFRRALTSIVKEAGDADTNGAVAGALLGCKLGYNRLPRSWKENLRYKQWLQLKIISFLDMERISENSSHAPSTCDWKSDLTPPVGGVSAFTRTRDTILSSTTDNRHPRSQSQSELSSWHRFYQN</sequence>
<reference evidence="3" key="1">
    <citation type="submission" date="2025-08" db="UniProtKB">
        <authorList>
            <consortium name="RefSeq"/>
        </authorList>
    </citation>
    <scope>IDENTIFICATION</scope>
    <source>
        <tissue evidence="3">Testes</tissue>
    </source>
</reference>
<dbReference type="Pfam" id="PF03747">
    <property type="entry name" value="ADP_ribosyl_GH"/>
    <property type="match status" value="2"/>
</dbReference>
<organism evidence="2 3">
    <name type="scientific">Saccoglossus kowalevskii</name>
    <name type="common">Acorn worm</name>
    <dbReference type="NCBI Taxonomy" id="10224"/>
    <lineage>
        <taxon>Eukaryota</taxon>
        <taxon>Metazoa</taxon>
        <taxon>Hemichordata</taxon>
        <taxon>Enteropneusta</taxon>
        <taxon>Harrimaniidae</taxon>
        <taxon>Saccoglossus</taxon>
    </lineage>
</organism>
<evidence type="ECO:0000256" key="1">
    <source>
        <dbReference type="SAM" id="MobiDB-lite"/>
    </source>
</evidence>
<feature type="compositionally biased region" description="Polar residues" evidence="1">
    <location>
        <begin position="624"/>
        <end position="639"/>
    </location>
</feature>
<dbReference type="SUPFAM" id="SSF101478">
    <property type="entry name" value="ADP-ribosylglycohydrolase"/>
    <property type="match status" value="2"/>
</dbReference>
<keyword evidence="2" id="KW-1185">Reference proteome</keyword>
<dbReference type="InterPro" id="IPR050792">
    <property type="entry name" value="ADP-ribosylglycohydrolase"/>
</dbReference>
<dbReference type="InterPro" id="IPR036705">
    <property type="entry name" value="Ribosyl_crysJ1_sf"/>
</dbReference>
<protein>
    <submittedName>
        <fullName evidence="3">Uncharacterized protein LOC100372011</fullName>
    </submittedName>
</protein>
<evidence type="ECO:0000313" key="3">
    <source>
        <dbReference type="RefSeq" id="XP_006814457.1"/>
    </source>
</evidence>
<dbReference type="PANTHER" id="PTHR16222">
    <property type="entry name" value="ADP-RIBOSYLGLYCOHYDROLASE"/>
    <property type="match status" value="1"/>
</dbReference>
<feature type="region of interest" description="Disordered" evidence="1">
    <location>
        <begin position="614"/>
        <end position="639"/>
    </location>
</feature>
<gene>
    <name evidence="3" type="primary">LOC100372011</name>
</gene>
<accession>A0ABM0M366</accession>
<dbReference type="Proteomes" id="UP000694865">
    <property type="component" value="Unplaced"/>
</dbReference>
<evidence type="ECO:0000313" key="2">
    <source>
        <dbReference type="Proteomes" id="UP000694865"/>
    </source>
</evidence>
<dbReference type="PANTHER" id="PTHR16222:SF40">
    <property type="entry name" value="ADP-RIBOSYLGLYCOHYDROLASE"/>
    <property type="match status" value="1"/>
</dbReference>